<keyword evidence="1" id="KW-1133">Transmembrane helix</keyword>
<dbReference type="AlphaFoldDB" id="A0A2U2PCM8"/>
<accession>A0A2U2PCM8</accession>
<protein>
    <recommendedName>
        <fullName evidence="4">Tetratricopeptide repeat protein</fullName>
    </recommendedName>
</protein>
<keyword evidence="3" id="KW-1185">Reference proteome</keyword>
<dbReference type="Gene3D" id="1.25.40.10">
    <property type="entry name" value="Tetratricopeptide repeat domain"/>
    <property type="match status" value="1"/>
</dbReference>
<comment type="caution">
    <text evidence="2">The sequence shown here is derived from an EMBL/GenBank/DDBJ whole genome shotgun (WGS) entry which is preliminary data.</text>
</comment>
<evidence type="ECO:0008006" key="4">
    <source>
        <dbReference type="Google" id="ProtNLM"/>
    </source>
</evidence>
<dbReference type="EMBL" id="QEAS01000017">
    <property type="protein sequence ID" value="PWG79148.1"/>
    <property type="molecule type" value="Genomic_DNA"/>
</dbReference>
<evidence type="ECO:0000313" key="2">
    <source>
        <dbReference type="EMBL" id="PWG79148.1"/>
    </source>
</evidence>
<gene>
    <name evidence="2" type="ORF">DDR33_19060</name>
</gene>
<organism evidence="2 3">
    <name type="scientific">Pararcticibacter amylolyticus</name>
    <dbReference type="NCBI Taxonomy" id="2173175"/>
    <lineage>
        <taxon>Bacteria</taxon>
        <taxon>Pseudomonadati</taxon>
        <taxon>Bacteroidota</taxon>
        <taxon>Sphingobacteriia</taxon>
        <taxon>Sphingobacteriales</taxon>
        <taxon>Sphingobacteriaceae</taxon>
        <taxon>Pararcticibacter</taxon>
    </lineage>
</organism>
<keyword evidence="1" id="KW-0472">Membrane</keyword>
<dbReference type="Proteomes" id="UP000245647">
    <property type="component" value="Unassembled WGS sequence"/>
</dbReference>
<sequence length="171" mass="19592">MISTKVRFAVLALVAVLLIWALYEKSYEGAALAGLGIVLLVRGYFKDGTVVLAAKAFRNKDYQKAETLLKEVPNPDYLRKKRRGYYEFIYGNIELQKQNYAEAETHFQIASRFPLASENDKGIILVHLANINLRKKEYQRVRAYVERAKELKISTRIQGIIQKIEKEIPGA</sequence>
<evidence type="ECO:0000256" key="1">
    <source>
        <dbReference type="SAM" id="Phobius"/>
    </source>
</evidence>
<feature type="transmembrane region" description="Helical" evidence="1">
    <location>
        <begin position="7"/>
        <end position="23"/>
    </location>
</feature>
<proteinExistence type="predicted"/>
<reference evidence="2 3" key="1">
    <citation type="submission" date="2018-04" db="EMBL/GenBank/DDBJ databases">
        <title>Pedobacter chongqingensis sp. nov., isolated from a rottenly hemp rope.</title>
        <authorList>
            <person name="Cai Y."/>
        </authorList>
    </citation>
    <scope>NUCLEOTIDE SEQUENCE [LARGE SCALE GENOMIC DNA]</scope>
    <source>
        <strain evidence="2 3">FJ4-8</strain>
    </source>
</reference>
<dbReference type="InterPro" id="IPR011990">
    <property type="entry name" value="TPR-like_helical_dom_sf"/>
</dbReference>
<feature type="transmembrane region" description="Helical" evidence="1">
    <location>
        <begin position="29"/>
        <end position="45"/>
    </location>
</feature>
<keyword evidence="1" id="KW-0812">Transmembrane</keyword>
<dbReference type="OrthoDB" id="1432556at2"/>
<name>A0A2U2PCM8_9SPHI</name>
<dbReference type="RefSeq" id="WP_109417395.1">
    <property type="nucleotide sequence ID" value="NZ_QEAS01000017.1"/>
</dbReference>
<evidence type="ECO:0000313" key="3">
    <source>
        <dbReference type="Proteomes" id="UP000245647"/>
    </source>
</evidence>